<dbReference type="Gene3D" id="2.30.30.40">
    <property type="entry name" value="SH3 Domains"/>
    <property type="match status" value="1"/>
</dbReference>
<evidence type="ECO:0000313" key="5">
    <source>
        <dbReference type="EMBL" id="QNL44710.1"/>
    </source>
</evidence>
<dbReference type="SMART" id="SM00287">
    <property type="entry name" value="SH3b"/>
    <property type="match status" value="1"/>
</dbReference>
<keyword evidence="1" id="KW-0378">Hydrolase</keyword>
<dbReference type="AlphaFoldDB" id="A0A7G9B579"/>
<gene>
    <name evidence="5" type="ORF">H8790_01255</name>
</gene>
<dbReference type="InterPro" id="IPR002508">
    <property type="entry name" value="MurNAc-LAA_cat"/>
</dbReference>
<dbReference type="RefSeq" id="WP_187333296.1">
    <property type="nucleotide sequence ID" value="NZ_CP060490.1"/>
</dbReference>
<feature type="domain" description="SH3b" evidence="3">
    <location>
        <begin position="186"/>
        <end position="247"/>
    </location>
</feature>
<dbReference type="SMART" id="SM00646">
    <property type="entry name" value="Ami_3"/>
    <property type="match status" value="1"/>
</dbReference>
<evidence type="ECO:0000259" key="4">
    <source>
        <dbReference type="SMART" id="SM00646"/>
    </source>
</evidence>
<feature type="domain" description="MurNAc-LAA" evidence="4">
    <location>
        <begin position="58"/>
        <end position="171"/>
    </location>
</feature>
<organism evidence="5 6">
    <name type="scientific">Oscillibacter hominis</name>
    <dbReference type="NCBI Taxonomy" id="2763056"/>
    <lineage>
        <taxon>Bacteria</taxon>
        <taxon>Bacillati</taxon>
        <taxon>Bacillota</taxon>
        <taxon>Clostridia</taxon>
        <taxon>Eubacteriales</taxon>
        <taxon>Oscillospiraceae</taxon>
        <taxon>Oscillibacter</taxon>
    </lineage>
</organism>
<dbReference type="InterPro" id="IPR003646">
    <property type="entry name" value="SH3-like_bac-type"/>
</dbReference>
<dbReference type="EMBL" id="CP060490">
    <property type="protein sequence ID" value="QNL44710.1"/>
    <property type="molecule type" value="Genomic_DNA"/>
</dbReference>
<dbReference type="GO" id="GO:0071555">
    <property type="term" value="P:cell wall organization"/>
    <property type="evidence" value="ECO:0007669"/>
    <property type="project" value="UniProtKB-KW"/>
</dbReference>
<evidence type="ECO:0000256" key="2">
    <source>
        <dbReference type="ARBA" id="ARBA00023316"/>
    </source>
</evidence>
<proteinExistence type="predicted"/>
<keyword evidence="2" id="KW-0961">Cell wall biogenesis/degradation</keyword>
<sequence>MPIIYLSPSTQESNPYITGSGSEEYNMNLLADAMVPYLLSNGIRWSRNTPDMTAAESIRQANKGYYDFYLALHSNASGQGEASPVRGVIAFYYPGSADGERAANIFVDNLRNIYPLPDKVRAQATTTLGEVRQPRFPAVLLELGYHDNWSDAYWIENNMDEIAQNLVLSLTEYFGLPFIYPMEPRSGTVRVNYGTLTLRSYPSTYGTVIANMPNGSTVTVYGQWQGWYVVHYGDLVGYASGDYIQLN</sequence>
<dbReference type="GO" id="GO:0009253">
    <property type="term" value="P:peptidoglycan catabolic process"/>
    <property type="evidence" value="ECO:0007669"/>
    <property type="project" value="InterPro"/>
</dbReference>
<dbReference type="Pfam" id="PF01520">
    <property type="entry name" value="Amidase_3"/>
    <property type="match status" value="1"/>
</dbReference>
<dbReference type="Proteomes" id="UP000515960">
    <property type="component" value="Chromosome"/>
</dbReference>
<dbReference type="Gene3D" id="3.40.630.40">
    <property type="entry name" value="Zn-dependent exopeptidases"/>
    <property type="match status" value="1"/>
</dbReference>
<dbReference type="SUPFAM" id="SSF53187">
    <property type="entry name" value="Zn-dependent exopeptidases"/>
    <property type="match status" value="1"/>
</dbReference>
<dbReference type="Pfam" id="PF08239">
    <property type="entry name" value="SH3_3"/>
    <property type="match status" value="1"/>
</dbReference>
<dbReference type="KEGG" id="ohi:H8790_01255"/>
<keyword evidence="6" id="KW-1185">Reference proteome</keyword>
<dbReference type="GO" id="GO:0008745">
    <property type="term" value="F:N-acetylmuramoyl-L-alanine amidase activity"/>
    <property type="evidence" value="ECO:0007669"/>
    <property type="project" value="InterPro"/>
</dbReference>
<evidence type="ECO:0000313" key="6">
    <source>
        <dbReference type="Proteomes" id="UP000515960"/>
    </source>
</evidence>
<dbReference type="CDD" id="cd02696">
    <property type="entry name" value="MurNAc-LAA"/>
    <property type="match status" value="1"/>
</dbReference>
<accession>A0A7G9B579</accession>
<evidence type="ECO:0000256" key="1">
    <source>
        <dbReference type="ARBA" id="ARBA00022801"/>
    </source>
</evidence>
<name>A0A7G9B579_9FIRM</name>
<reference evidence="5 6" key="1">
    <citation type="submission" date="2020-08" db="EMBL/GenBank/DDBJ databases">
        <authorList>
            <person name="Liu C."/>
            <person name="Sun Q."/>
        </authorList>
    </citation>
    <scope>NUCLEOTIDE SEQUENCE [LARGE SCALE GENOMIC DNA]</scope>
    <source>
        <strain evidence="5 6">NSJ-62</strain>
    </source>
</reference>
<evidence type="ECO:0000259" key="3">
    <source>
        <dbReference type="SMART" id="SM00287"/>
    </source>
</evidence>
<protein>
    <submittedName>
        <fullName evidence="5">N-acetylmuramoyl-L-alanine amidase</fullName>
    </submittedName>
</protein>